<dbReference type="InterPro" id="IPR041164">
    <property type="entry name" value="LDcluster4"/>
</dbReference>
<proteinExistence type="predicted"/>
<comment type="caution">
    <text evidence="1">The sequence shown here is derived from an EMBL/GenBank/DDBJ whole genome shotgun (WGS) entry which is preliminary data.</text>
</comment>
<evidence type="ECO:0000313" key="2">
    <source>
        <dbReference type="Proteomes" id="UP001165366"/>
    </source>
</evidence>
<keyword evidence="2" id="KW-1185">Reference proteome</keyword>
<dbReference type="SUPFAM" id="SSF102405">
    <property type="entry name" value="MCP/YpsA-like"/>
    <property type="match status" value="1"/>
</dbReference>
<dbReference type="Proteomes" id="UP001165366">
    <property type="component" value="Unassembled WGS sequence"/>
</dbReference>
<evidence type="ECO:0000313" key="1">
    <source>
        <dbReference type="EMBL" id="MCG2588897.1"/>
    </source>
</evidence>
<dbReference type="EMBL" id="JAKLWS010000010">
    <property type="protein sequence ID" value="MCG2588897.1"/>
    <property type="molecule type" value="Genomic_DNA"/>
</dbReference>
<organism evidence="1 2">
    <name type="scientific">Rhodohalobacter sulfatireducens</name>
    <dbReference type="NCBI Taxonomy" id="2911366"/>
    <lineage>
        <taxon>Bacteria</taxon>
        <taxon>Pseudomonadati</taxon>
        <taxon>Balneolota</taxon>
        <taxon>Balneolia</taxon>
        <taxon>Balneolales</taxon>
        <taxon>Balneolaceae</taxon>
        <taxon>Rhodohalobacter</taxon>
    </lineage>
</organism>
<protein>
    <submittedName>
        <fullName evidence="1">Cytochrome</fullName>
    </submittedName>
</protein>
<accession>A0ABS9KDH3</accession>
<sequence length="156" mass="16573">MGPGNPKDSEILKHAEEIGMQIASRKWVLLTGGRKAGVMDAASKGASEAGGEVIGILPGDSHRGMSDFVSIPIVTGVGSARNYINILSSDIVIVCGMGLGTSSEAALAMKHGKPTLFTKVGKSQLDFFQSLTNKKILFFDESDALFEFIEKNLIKD</sequence>
<dbReference type="Gene3D" id="3.40.50.450">
    <property type="match status" value="1"/>
</dbReference>
<gene>
    <name evidence="1" type="ORF">L6773_09985</name>
</gene>
<dbReference type="InterPro" id="IPR052341">
    <property type="entry name" value="LOG_family_nucleotidases"/>
</dbReference>
<dbReference type="Pfam" id="PF18306">
    <property type="entry name" value="LDcluster4"/>
    <property type="match status" value="1"/>
</dbReference>
<reference evidence="1" key="2">
    <citation type="submission" date="2024-05" db="EMBL/GenBank/DDBJ databases">
        <title>Rhodohalobacter halophilus gen. nov., sp. nov., a moderately halophilic member of the family Balneolaceae.</title>
        <authorList>
            <person name="Xia J."/>
        </authorList>
    </citation>
    <scope>NUCLEOTIDE SEQUENCE</scope>
    <source>
        <strain evidence="1">WB101</strain>
    </source>
</reference>
<dbReference type="PANTHER" id="PTHR43393:SF3">
    <property type="entry name" value="LYSINE DECARBOXYLASE-LIKE PROTEIN"/>
    <property type="match status" value="1"/>
</dbReference>
<dbReference type="PANTHER" id="PTHR43393">
    <property type="entry name" value="CYTOKININ RIBOSIDE 5'-MONOPHOSPHATE PHOSPHORIBOHYDROLASE"/>
    <property type="match status" value="1"/>
</dbReference>
<reference evidence="1" key="1">
    <citation type="submission" date="2022-01" db="EMBL/GenBank/DDBJ databases">
        <authorList>
            <person name="Wang Y."/>
        </authorList>
    </citation>
    <scope>NUCLEOTIDE SEQUENCE</scope>
    <source>
        <strain evidence="1">WB101</strain>
    </source>
</reference>
<name>A0ABS9KDH3_9BACT</name>